<keyword evidence="2" id="KW-1185">Reference proteome</keyword>
<accession>A0A1Q5SMJ3</accession>
<dbReference type="AlphaFoldDB" id="A0A1Q5SMJ3"/>
<dbReference type="EMBL" id="MNBE01000776">
    <property type="protein sequence ID" value="OKO89219.1"/>
    <property type="molecule type" value="Genomic_DNA"/>
</dbReference>
<name>A0A1Q5SMJ3_9EURO</name>
<gene>
    <name evidence="1" type="ORF">PENSUB_13854</name>
</gene>
<protein>
    <submittedName>
        <fullName evidence="1">Uncharacterized protein</fullName>
    </submittedName>
</protein>
<sequence>MFWEVITGYQQYLESRNIFLRPWSYPVPGSSRKDIEAYESLIRHRIAPSDAEYTKWMFAKDRFYQDIFQDVQEMENNDDELKFGEALNTC</sequence>
<dbReference type="Proteomes" id="UP000186955">
    <property type="component" value="Unassembled WGS sequence"/>
</dbReference>
<evidence type="ECO:0000313" key="1">
    <source>
        <dbReference type="EMBL" id="OKO89219.1"/>
    </source>
</evidence>
<comment type="caution">
    <text evidence="1">The sequence shown here is derived from an EMBL/GenBank/DDBJ whole genome shotgun (WGS) entry which is preliminary data.</text>
</comment>
<proteinExistence type="predicted"/>
<organism evidence="1 2">
    <name type="scientific">Penicillium subrubescens</name>
    <dbReference type="NCBI Taxonomy" id="1316194"/>
    <lineage>
        <taxon>Eukaryota</taxon>
        <taxon>Fungi</taxon>
        <taxon>Dikarya</taxon>
        <taxon>Ascomycota</taxon>
        <taxon>Pezizomycotina</taxon>
        <taxon>Eurotiomycetes</taxon>
        <taxon>Eurotiomycetidae</taxon>
        <taxon>Eurotiales</taxon>
        <taxon>Aspergillaceae</taxon>
        <taxon>Penicillium</taxon>
    </lineage>
</organism>
<reference evidence="1 2" key="1">
    <citation type="submission" date="2016-10" db="EMBL/GenBank/DDBJ databases">
        <title>Genome sequence of the ascomycete fungus Penicillium subrubescens.</title>
        <authorList>
            <person name="De Vries R.P."/>
            <person name="Peng M."/>
            <person name="Dilokpimol A."/>
            <person name="Hilden K."/>
            <person name="Makela M.R."/>
            <person name="Grigoriev I."/>
            <person name="Riley R."/>
            <person name="Granchi Z."/>
        </authorList>
    </citation>
    <scope>NUCLEOTIDE SEQUENCE [LARGE SCALE GENOMIC DNA]</scope>
    <source>
        <strain evidence="1 2">CBS 132785</strain>
    </source>
</reference>
<evidence type="ECO:0000313" key="2">
    <source>
        <dbReference type="Proteomes" id="UP000186955"/>
    </source>
</evidence>